<organism evidence="2 3">
    <name type="scientific">Pendulispora albinea</name>
    <dbReference type="NCBI Taxonomy" id="2741071"/>
    <lineage>
        <taxon>Bacteria</taxon>
        <taxon>Pseudomonadati</taxon>
        <taxon>Myxococcota</taxon>
        <taxon>Myxococcia</taxon>
        <taxon>Myxococcales</taxon>
        <taxon>Sorangiineae</taxon>
        <taxon>Pendulisporaceae</taxon>
        <taxon>Pendulispora</taxon>
    </lineage>
</organism>
<accession>A0ABZ2MAJ5</accession>
<dbReference type="SUPFAM" id="SSF48452">
    <property type="entry name" value="TPR-like"/>
    <property type="match status" value="1"/>
</dbReference>
<sequence length="492" mass="51935">MTANDAFLRLHEDLNWFVMCPEIRVLHIATSATERSVVLEQVAATEAHGDNRSPFAILEDAHTRDEPGWLARAERMRVIHEVRRLGMVKEGYALDVLPALQHGENALATMAWQLAQCLEAQHRVPELAGLAVVLAPTVLEQPDRFAESVHALLRIPQLAPLRFIVVELGQHAAEPLLARLGDAGMRAECIVDAAQHHREQSETLAAMAGALPAASANIAAGHAGPRDVCAPPRAGEPPRDAPVSSDVAQHLAQELGPAAALLGASGAAIKRRIAGAAIAMQERRFSDAIRLQSEACEQCWQAGLTRMGCILESSLAAYFLHAGDAARAHGAFDVAAGRAAAAGLHDVAAQALLGLAAVLVLQKNFHGGVLSYTRAGEAAERAQMPQLAIEAYRTAGQVALRAGAEDGAVSVWKRALGVVAQAGPEIAAASSAPVVARALAKLVSERGEHANAQSLLDQADAYERQPPPKTADTTLVLKARPSADAPEEAHAR</sequence>
<dbReference type="Proteomes" id="UP001370348">
    <property type="component" value="Chromosome"/>
</dbReference>
<feature type="region of interest" description="Disordered" evidence="1">
    <location>
        <begin position="454"/>
        <end position="492"/>
    </location>
</feature>
<dbReference type="RefSeq" id="WP_394829151.1">
    <property type="nucleotide sequence ID" value="NZ_CP089984.1"/>
</dbReference>
<proteinExistence type="predicted"/>
<evidence type="ECO:0000313" key="2">
    <source>
        <dbReference type="EMBL" id="WXB19536.1"/>
    </source>
</evidence>
<protein>
    <submittedName>
        <fullName evidence="2">Uncharacterized protein</fullName>
    </submittedName>
</protein>
<name>A0ABZ2MAJ5_9BACT</name>
<evidence type="ECO:0000256" key="1">
    <source>
        <dbReference type="SAM" id="MobiDB-lite"/>
    </source>
</evidence>
<dbReference type="Gene3D" id="1.25.40.10">
    <property type="entry name" value="Tetratricopeptide repeat domain"/>
    <property type="match status" value="1"/>
</dbReference>
<evidence type="ECO:0000313" key="3">
    <source>
        <dbReference type="Proteomes" id="UP001370348"/>
    </source>
</evidence>
<keyword evidence="3" id="KW-1185">Reference proteome</keyword>
<feature type="region of interest" description="Disordered" evidence="1">
    <location>
        <begin position="222"/>
        <end position="243"/>
    </location>
</feature>
<dbReference type="EMBL" id="CP089984">
    <property type="protein sequence ID" value="WXB19536.1"/>
    <property type="molecule type" value="Genomic_DNA"/>
</dbReference>
<dbReference type="InterPro" id="IPR011990">
    <property type="entry name" value="TPR-like_helical_dom_sf"/>
</dbReference>
<gene>
    <name evidence="2" type="ORF">LZC94_20210</name>
</gene>
<reference evidence="2 3" key="1">
    <citation type="submission" date="2021-12" db="EMBL/GenBank/DDBJ databases">
        <title>Discovery of the Pendulisporaceae a myxobacterial family with distinct sporulation behavior and unique specialized metabolism.</title>
        <authorList>
            <person name="Garcia R."/>
            <person name="Popoff A."/>
            <person name="Bader C.D."/>
            <person name="Loehr J."/>
            <person name="Walesch S."/>
            <person name="Walt C."/>
            <person name="Boldt J."/>
            <person name="Bunk B."/>
            <person name="Haeckl F.J.F.P.J."/>
            <person name="Gunesch A.P."/>
            <person name="Birkelbach J."/>
            <person name="Nuebel U."/>
            <person name="Pietschmann T."/>
            <person name="Bach T."/>
            <person name="Mueller R."/>
        </authorList>
    </citation>
    <scope>NUCLEOTIDE SEQUENCE [LARGE SCALE GENOMIC DNA]</scope>
    <source>
        <strain evidence="2 3">MSr11954</strain>
    </source>
</reference>